<sequence>MGKTIVMFLGPAGSGKSSLVHAYSKWLSEEFGLRVYRVNLDTATEYIPYHPDFDIRVYIDAHRIAKELGLGPNGALVRSMEMLSESIELVSRAIGSADADFILIDTPGQMEVFIFRDVAYRLSQGLGRYSREFVAVFVIDGEVVKRYEDYAFVAIMSVAIQARLGVDVVPVINKIDLVKDLSIVGDVVSDVEEVVERLRGGGTYGEMLAKIMDAIWLYAKATRVPRVSAKNMLGLEELHRAIHELTCSCGDLT</sequence>
<dbReference type="PANTHER" id="PTHR21231">
    <property type="entry name" value="XPA-BINDING PROTEIN 1-RELATED"/>
    <property type="match status" value="1"/>
</dbReference>
<reference evidence="6" key="1">
    <citation type="journal article" date="2020" name="mSystems">
        <title>Genome- and Community-Level Interaction Insights into Carbon Utilization and Element Cycling Functions of Hydrothermarchaeota in Hydrothermal Sediment.</title>
        <authorList>
            <person name="Zhou Z."/>
            <person name="Liu Y."/>
            <person name="Xu W."/>
            <person name="Pan J."/>
            <person name="Luo Z.H."/>
            <person name="Li M."/>
        </authorList>
    </citation>
    <scope>NUCLEOTIDE SEQUENCE [LARGE SCALE GENOMIC DNA]</scope>
    <source>
        <strain evidence="6">SpSt-732</strain>
    </source>
</reference>
<organism evidence="6">
    <name type="scientific">Ignisphaera aggregans</name>
    <dbReference type="NCBI Taxonomy" id="334771"/>
    <lineage>
        <taxon>Archaea</taxon>
        <taxon>Thermoproteota</taxon>
        <taxon>Thermoprotei</taxon>
        <taxon>Desulfurococcales</taxon>
        <taxon>Desulfurococcaceae</taxon>
        <taxon>Ignisphaera</taxon>
    </lineage>
</organism>
<comment type="similarity">
    <text evidence="1">Belongs to the GPN-loop GTPase family.</text>
</comment>
<keyword evidence="4" id="KW-0342">GTP-binding</keyword>
<evidence type="ECO:0000256" key="2">
    <source>
        <dbReference type="ARBA" id="ARBA00022741"/>
    </source>
</evidence>
<proteinExistence type="inferred from homology"/>
<evidence type="ECO:0000313" key="6">
    <source>
        <dbReference type="EMBL" id="HGI88182.1"/>
    </source>
</evidence>
<dbReference type="InterPro" id="IPR003593">
    <property type="entry name" value="AAA+_ATPase"/>
</dbReference>
<dbReference type="Gene3D" id="3.40.50.300">
    <property type="entry name" value="P-loop containing nucleotide triphosphate hydrolases"/>
    <property type="match status" value="1"/>
</dbReference>
<feature type="domain" description="AAA+ ATPase" evidence="5">
    <location>
        <begin position="2"/>
        <end position="199"/>
    </location>
</feature>
<dbReference type="InterPro" id="IPR027417">
    <property type="entry name" value="P-loop_NTPase"/>
</dbReference>
<evidence type="ECO:0000256" key="4">
    <source>
        <dbReference type="ARBA" id="ARBA00023134"/>
    </source>
</evidence>
<protein>
    <recommendedName>
        <fullName evidence="5">AAA+ ATPase domain-containing protein</fullName>
    </recommendedName>
</protein>
<dbReference type="AlphaFoldDB" id="A0A7C4FC25"/>
<dbReference type="GO" id="GO:0003924">
    <property type="term" value="F:GTPase activity"/>
    <property type="evidence" value="ECO:0007669"/>
    <property type="project" value="TreeGrafter"/>
</dbReference>
<dbReference type="InterPro" id="IPR004130">
    <property type="entry name" value="Gpn"/>
</dbReference>
<comment type="caution">
    <text evidence="6">The sequence shown here is derived from an EMBL/GenBank/DDBJ whole genome shotgun (WGS) entry which is preliminary data.</text>
</comment>
<gene>
    <name evidence="6" type="ORF">ENV14_07355</name>
</gene>
<name>A0A7C4FC25_9CREN</name>
<dbReference type="Pfam" id="PF03029">
    <property type="entry name" value="ATP_bind_1"/>
    <property type="match status" value="1"/>
</dbReference>
<dbReference type="EMBL" id="DTFF01000063">
    <property type="protein sequence ID" value="HGI88182.1"/>
    <property type="molecule type" value="Genomic_DNA"/>
</dbReference>
<dbReference type="SUPFAM" id="SSF52540">
    <property type="entry name" value="P-loop containing nucleoside triphosphate hydrolases"/>
    <property type="match status" value="1"/>
</dbReference>
<keyword evidence="2" id="KW-0547">Nucleotide-binding</keyword>
<dbReference type="GO" id="GO:0005525">
    <property type="term" value="F:GTP binding"/>
    <property type="evidence" value="ECO:0007669"/>
    <property type="project" value="UniProtKB-KW"/>
</dbReference>
<accession>A0A7C4FC25</accession>
<evidence type="ECO:0000259" key="5">
    <source>
        <dbReference type="SMART" id="SM00382"/>
    </source>
</evidence>
<evidence type="ECO:0000256" key="3">
    <source>
        <dbReference type="ARBA" id="ARBA00022801"/>
    </source>
</evidence>
<dbReference type="SMART" id="SM00382">
    <property type="entry name" value="AAA"/>
    <property type="match status" value="1"/>
</dbReference>
<evidence type="ECO:0000256" key="1">
    <source>
        <dbReference type="ARBA" id="ARBA00005290"/>
    </source>
</evidence>
<dbReference type="PANTHER" id="PTHR21231:SF8">
    <property type="entry name" value="GPN-LOOP GTPASE 1"/>
    <property type="match status" value="1"/>
</dbReference>
<keyword evidence="3" id="KW-0378">Hydrolase</keyword>